<keyword evidence="5 8" id="KW-0472">Membrane</keyword>
<name>A0A510WDR7_ENTTH</name>
<evidence type="ECO:0000256" key="5">
    <source>
        <dbReference type="ARBA" id="ARBA00023136"/>
    </source>
</evidence>
<evidence type="ECO:0000256" key="6">
    <source>
        <dbReference type="ARBA" id="ARBA00038076"/>
    </source>
</evidence>
<evidence type="ECO:0000313" key="10">
    <source>
        <dbReference type="EMBL" id="GEK37342.1"/>
    </source>
</evidence>
<feature type="transmembrane region" description="Helical" evidence="8">
    <location>
        <begin position="332"/>
        <end position="361"/>
    </location>
</feature>
<dbReference type="PANTHER" id="PTHR30572:SF4">
    <property type="entry name" value="ABC TRANSPORTER PERMEASE YTRF"/>
    <property type="match status" value="1"/>
</dbReference>
<feature type="region of interest" description="Disordered" evidence="7">
    <location>
        <begin position="68"/>
        <end position="88"/>
    </location>
</feature>
<evidence type="ECO:0000256" key="8">
    <source>
        <dbReference type="SAM" id="Phobius"/>
    </source>
</evidence>
<dbReference type="InterPro" id="IPR003838">
    <property type="entry name" value="ABC3_permease_C"/>
</dbReference>
<accession>A0A510WDR7</accession>
<dbReference type="EMBL" id="BJUG01000008">
    <property type="protein sequence ID" value="GEK37342.1"/>
    <property type="molecule type" value="Genomic_DNA"/>
</dbReference>
<sequence length="420" mass="45132">MNLKDSILSASANLWRNKGRTILTIIAIFIGAFTISITTGINTGINEYLDKQVANVGRKDQLSIVKKVEQSQSKDTPDTYDSSKSAGDEYLMKDSDTKKVTTVSGLSEVIENKSFQIDYIQGKGKKYVLSASSAAGMNVDLKAGKQVSESGSQYEINIAPEYVKSLGFSTAKQALNKKIEIAATSQATNKQKILEVTIVGVRNKSIINNGQSVVSNALADKIVEINQEGMPPTVQGEFYNLTATVVDPTNKNITRIKEELNKQGFVATTFEDELGTIHSTINGITGVLTLFGAIALLAASFGIINTLYMSVQDRTREIGLMKAMGMGRGKVFLSFSVEALLIGFWGAVLGVLASIGASLIINKIAVDSFLNGLDGLKLIQFSAPSIVVIILVIIGIAFLAGTFPANRAARLNPIEALRYE</sequence>
<evidence type="ECO:0000259" key="9">
    <source>
        <dbReference type="Pfam" id="PF02687"/>
    </source>
</evidence>
<proteinExistence type="inferred from homology"/>
<evidence type="ECO:0000256" key="2">
    <source>
        <dbReference type="ARBA" id="ARBA00022475"/>
    </source>
</evidence>
<feature type="compositionally biased region" description="Polar residues" evidence="7">
    <location>
        <begin position="70"/>
        <end position="85"/>
    </location>
</feature>
<comment type="subcellular location">
    <subcellularLocation>
        <location evidence="1">Cell membrane</location>
        <topology evidence="1">Multi-pass membrane protein</topology>
    </subcellularLocation>
</comment>
<protein>
    <submittedName>
        <fullName evidence="10">Permease</fullName>
    </submittedName>
</protein>
<dbReference type="GO" id="GO:0022857">
    <property type="term" value="F:transmembrane transporter activity"/>
    <property type="evidence" value="ECO:0007669"/>
    <property type="project" value="TreeGrafter"/>
</dbReference>
<evidence type="ECO:0000256" key="7">
    <source>
        <dbReference type="SAM" id="MobiDB-lite"/>
    </source>
</evidence>
<dbReference type="RefSeq" id="WP_071869240.1">
    <property type="nucleotide sequence ID" value="NZ_BJUG01000008.1"/>
</dbReference>
<dbReference type="Pfam" id="PF02687">
    <property type="entry name" value="FtsX"/>
    <property type="match status" value="1"/>
</dbReference>
<organism evidence="10 11">
    <name type="scientific">Enterococcus thailandicus</name>
    <dbReference type="NCBI Taxonomy" id="417368"/>
    <lineage>
        <taxon>Bacteria</taxon>
        <taxon>Bacillati</taxon>
        <taxon>Bacillota</taxon>
        <taxon>Bacilli</taxon>
        <taxon>Lactobacillales</taxon>
        <taxon>Enterococcaceae</taxon>
        <taxon>Enterococcus</taxon>
    </lineage>
</organism>
<keyword evidence="2" id="KW-1003">Cell membrane</keyword>
<dbReference type="OrthoDB" id="9770036at2"/>
<feature type="transmembrane region" description="Helical" evidence="8">
    <location>
        <begin position="381"/>
        <end position="403"/>
    </location>
</feature>
<dbReference type="Proteomes" id="UP000321361">
    <property type="component" value="Unassembled WGS sequence"/>
</dbReference>
<feature type="transmembrane region" description="Helical" evidence="8">
    <location>
        <begin position="21"/>
        <end position="41"/>
    </location>
</feature>
<keyword evidence="3 8" id="KW-0812">Transmembrane</keyword>
<keyword evidence="4 8" id="KW-1133">Transmembrane helix</keyword>
<dbReference type="InterPro" id="IPR050250">
    <property type="entry name" value="Macrolide_Exporter_MacB"/>
</dbReference>
<dbReference type="AlphaFoldDB" id="A0A510WDR7"/>
<gene>
    <name evidence="10" type="ORF">ETH01_16290</name>
</gene>
<comment type="caution">
    <text evidence="10">The sequence shown here is derived from an EMBL/GenBank/DDBJ whole genome shotgun (WGS) entry which is preliminary data.</text>
</comment>
<evidence type="ECO:0000313" key="11">
    <source>
        <dbReference type="Proteomes" id="UP000321361"/>
    </source>
</evidence>
<evidence type="ECO:0000256" key="3">
    <source>
        <dbReference type="ARBA" id="ARBA00022692"/>
    </source>
</evidence>
<comment type="similarity">
    <text evidence="6">Belongs to the ABC-4 integral membrane protein family.</text>
</comment>
<feature type="domain" description="ABC3 transporter permease C-terminal" evidence="9">
    <location>
        <begin position="290"/>
        <end position="413"/>
    </location>
</feature>
<evidence type="ECO:0000256" key="1">
    <source>
        <dbReference type="ARBA" id="ARBA00004651"/>
    </source>
</evidence>
<evidence type="ECO:0000256" key="4">
    <source>
        <dbReference type="ARBA" id="ARBA00022989"/>
    </source>
</evidence>
<dbReference type="GO" id="GO:0005886">
    <property type="term" value="C:plasma membrane"/>
    <property type="evidence" value="ECO:0007669"/>
    <property type="project" value="UniProtKB-SubCell"/>
</dbReference>
<feature type="transmembrane region" description="Helical" evidence="8">
    <location>
        <begin position="287"/>
        <end position="311"/>
    </location>
</feature>
<dbReference type="PANTHER" id="PTHR30572">
    <property type="entry name" value="MEMBRANE COMPONENT OF TRANSPORTER-RELATED"/>
    <property type="match status" value="1"/>
</dbReference>
<reference evidence="10 11" key="1">
    <citation type="submission" date="2019-07" db="EMBL/GenBank/DDBJ databases">
        <title>Whole genome shotgun sequence of Enterococcus thailandicus NBRC 101867.</title>
        <authorList>
            <person name="Hosoyama A."/>
            <person name="Uohara A."/>
            <person name="Ohji S."/>
            <person name="Ichikawa N."/>
        </authorList>
    </citation>
    <scope>NUCLEOTIDE SEQUENCE [LARGE SCALE GENOMIC DNA]</scope>
    <source>
        <strain evidence="10 11">NBRC 101867</strain>
    </source>
</reference>